<accession>A0ABP1E981</accession>
<evidence type="ECO:0000313" key="4">
    <source>
        <dbReference type="Proteomes" id="UP001497453"/>
    </source>
</evidence>
<feature type="compositionally biased region" description="Basic and acidic residues" evidence="2">
    <location>
        <begin position="298"/>
        <end position="316"/>
    </location>
</feature>
<reference evidence="4" key="1">
    <citation type="submission" date="2024-04" db="EMBL/GenBank/DDBJ databases">
        <authorList>
            <person name="Shaw F."/>
            <person name="Minotto A."/>
        </authorList>
    </citation>
    <scope>NUCLEOTIDE SEQUENCE [LARGE SCALE GENOMIC DNA]</scope>
</reference>
<dbReference type="PANTHER" id="PTHR15885:SF1">
    <property type="entry name" value="COILED-COIL DOMAIN-CONTAINING PROTEIN 174"/>
    <property type="match status" value="1"/>
</dbReference>
<name>A0ABP1E981_9APHY</name>
<dbReference type="Proteomes" id="UP001497453">
    <property type="component" value="Chromosome 9"/>
</dbReference>
<proteinExistence type="predicted"/>
<dbReference type="InterPro" id="IPR025066">
    <property type="entry name" value="CCDC174-like"/>
</dbReference>
<organism evidence="3 4">
    <name type="scientific">Somion occarium</name>
    <dbReference type="NCBI Taxonomy" id="3059160"/>
    <lineage>
        <taxon>Eukaryota</taxon>
        <taxon>Fungi</taxon>
        <taxon>Dikarya</taxon>
        <taxon>Basidiomycota</taxon>
        <taxon>Agaricomycotina</taxon>
        <taxon>Agaricomycetes</taxon>
        <taxon>Polyporales</taxon>
        <taxon>Cerrenaceae</taxon>
        <taxon>Somion</taxon>
    </lineage>
</organism>
<keyword evidence="4" id="KW-1185">Reference proteome</keyword>
<keyword evidence="1" id="KW-0175">Coiled coil</keyword>
<feature type="compositionally biased region" description="Low complexity" evidence="2">
    <location>
        <begin position="351"/>
        <end position="363"/>
    </location>
</feature>
<gene>
    <name evidence="3" type="ORF">GFSPODELE1_LOCUS10786</name>
</gene>
<evidence type="ECO:0000313" key="3">
    <source>
        <dbReference type="EMBL" id="CAL1716520.1"/>
    </source>
</evidence>
<feature type="compositionally biased region" description="Basic and acidic residues" evidence="2">
    <location>
        <begin position="383"/>
        <end position="393"/>
    </location>
</feature>
<evidence type="ECO:0000256" key="1">
    <source>
        <dbReference type="ARBA" id="ARBA00023054"/>
    </source>
</evidence>
<dbReference type="PANTHER" id="PTHR15885">
    <property type="entry name" value="COILED-COIL DOMAIN-CONTAINING PROTEIN 174"/>
    <property type="match status" value="1"/>
</dbReference>
<feature type="region of interest" description="Disordered" evidence="2">
    <location>
        <begin position="284"/>
        <end position="393"/>
    </location>
</feature>
<protein>
    <submittedName>
        <fullName evidence="3">Uncharacterized protein</fullName>
    </submittedName>
</protein>
<dbReference type="Pfam" id="PF13300">
    <property type="entry name" value="DUF4078"/>
    <property type="match status" value="1"/>
</dbReference>
<dbReference type="EMBL" id="OZ037952">
    <property type="protein sequence ID" value="CAL1716520.1"/>
    <property type="molecule type" value="Genomic_DNA"/>
</dbReference>
<sequence length="393" mass="43871">MATSRKGKASGVSTSSFFDLRAEIAKHEEEFVKNKAAGQTTLVGGVKRPDKKPTVWARHNRGVQGRASRDIEIEAVSKPTLDAARAILERKAQVYEKLSKGKSGGLSEKQYETLLVDFDSKVIDSYESDSDEVDESLTIPKPLENEDDPVIEYEDEFGRVRTARKSEIPRHLLPPDPNAEPPEEEFDPYVIYNPVNYFPTYQPSEDRIAAINAELAEESNPLNIHYDAAGEVRAKGAGFYQFSADGETRRKQMEELRKAREETEKTRVELGAVNVKPGEVEGMVHEGEVVSGQLKKSRAMEKRKRELEERRKMLDAKRRKKEPAPSPSPREEPESAKPQIAEASTSLDPFAALEAQASSSSAKGKQKQKDTREDPADAFLAALERDMLKGGNR</sequence>
<evidence type="ECO:0000256" key="2">
    <source>
        <dbReference type="SAM" id="MobiDB-lite"/>
    </source>
</evidence>